<name>A0A4Y9Z096_9APHY</name>
<feature type="compositionally biased region" description="Pro residues" evidence="1">
    <location>
        <begin position="56"/>
        <end position="75"/>
    </location>
</feature>
<accession>A0A4Y9Z096</accession>
<dbReference type="Proteomes" id="UP000298390">
    <property type="component" value="Unassembled WGS sequence"/>
</dbReference>
<organism evidence="2 3">
    <name type="scientific">Rhodofomes roseus</name>
    <dbReference type="NCBI Taxonomy" id="34475"/>
    <lineage>
        <taxon>Eukaryota</taxon>
        <taxon>Fungi</taxon>
        <taxon>Dikarya</taxon>
        <taxon>Basidiomycota</taxon>
        <taxon>Agaricomycotina</taxon>
        <taxon>Agaricomycetes</taxon>
        <taxon>Polyporales</taxon>
        <taxon>Rhodofomes</taxon>
    </lineage>
</organism>
<feature type="region of interest" description="Disordered" evidence="1">
    <location>
        <begin position="30"/>
        <end position="77"/>
    </location>
</feature>
<feature type="region of interest" description="Disordered" evidence="1">
    <location>
        <begin position="389"/>
        <end position="409"/>
    </location>
</feature>
<dbReference type="AlphaFoldDB" id="A0A4Y9Z096"/>
<evidence type="ECO:0008006" key="4">
    <source>
        <dbReference type="Google" id="ProtNLM"/>
    </source>
</evidence>
<feature type="region of interest" description="Disordered" evidence="1">
    <location>
        <begin position="130"/>
        <end position="168"/>
    </location>
</feature>
<evidence type="ECO:0000313" key="3">
    <source>
        <dbReference type="Proteomes" id="UP000298390"/>
    </source>
</evidence>
<proteinExistence type="predicted"/>
<feature type="compositionally biased region" description="Low complexity" evidence="1">
    <location>
        <begin position="134"/>
        <end position="168"/>
    </location>
</feature>
<evidence type="ECO:0000256" key="1">
    <source>
        <dbReference type="SAM" id="MobiDB-lite"/>
    </source>
</evidence>
<comment type="caution">
    <text evidence="2">The sequence shown here is derived from an EMBL/GenBank/DDBJ whole genome shotgun (WGS) entry which is preliminary data.</text>
</comment>
<dbReference type="EMBL" id="SEKV01000041">
    <property type="protein sequence ID" value="TFY67952.1"/>
    <property type="molecule type" value="Genomic_DNA"/>
</dbReference>
<sequence length="939" mass="102231">MDPNHVDLAQMSPEQLNILAQRMLHHMASGQATAQLPVERFKGSQSGWQPGAGMAAPPPQPPPTQPPPTQLPPTLQPSQAFAPMMYTSHRLSSAAANLPAASAPAAAAPPQVGFQPFLGLSQLEPGAAPRVNHARLSSSSRTSPAPSRPAAGPSRTRGGRARGPARAAPVLPRADEAYIIRAPAGSGGDDLIKVTCQVYPKSPFIESQLMVYHFKQDSWTARLREVGLCHDFDVPPTTLVSALAIQTLQAMCDHTMHLRLPWAVHLAFEHEQVPLQLLGLRNKGAVRSSTQLGEYIGLARSALIFDQTIENLLAEKHRWGNRRHCIANGRLFVRFYATGNLTAVIGPSVAPQVHTCIAGRLYHDFMTDTNDAPLELQPPPIPPCEGCDAGDEVATEPGSPTGETPGTEFSMHEANHLRPEHFLSATAPLQSRSLVRTTTELSPSTAYIPAAIWEREWASLPVPAGIGLPATAPSDLRRLLWQNPSRINSNSESDEPRPRRLLSRLAIEGQTMEELVAGLKNLLRRCANENDFTDVIGRPITFRMVQSEGETVTLGEGVDREVWYTAFHEYAGDLAFVAPRLDNTYSLVNNPLTGSDGAKRTELAVFGALAALLILDGVAPVPLDPVFIHYAIHGCDFHSVTKAIMKQWHSSFALRLELFIEAGSAGDITGFSHEIATYADPLDVSGLRHRTAAEHAQVASRMLYRALFGAEGPNHVDTRSFMKGFALTRPGTALTFPEVARSFVGGTPALLKTIWKGAITGYSSISQVLDVRILPSVPEDSRSLEVGGTLFTLDELVKDFLFRSGIPSSAAIQRAQPTFSRLIDLVEADEPHFRPRWFHVAACGNETVNPDYKLKVLIVGDDDGAYYCHHSIRERSIAEGKISWRTCLRQAAIPASYFHRLALQDYSSAGPDEPTSLWDSIDNWLLVETLSTIGGHGFI</sequence>
<evidence type="ECO:0000313" key="2">
    <source>
        <dbReference type="EMBL" id="TFY67952.1"/>
    </source>
</evidence>
<gene>
    <name evidence="2" type="ORF">EVJ58_g1313</name>
</gene>
<reference evidence="2 3" key="1">
    <citation type="submission" date="2019-01" db="EMBL/GenBank/DDBJ databases">
        <title>Genome sequencing of the rare red list fungi Fomitopsis rosea.</title>
        <authorList>
            <person name="Buettner E."/>
            <person name="Kellner H."/>
        </authorList>
    </citation>
    <scope>NUCLEOTIDE SEQUENCE [LARGE SCALE GENOMIC DNA]</scope>
    <source>
        <strain evidence="2 3">DSM 105464</strain>
    </source>
</reference>
<protein>
    <recommendedName>
        <fullName evidence="4">HECT domain-containing protein</fullName>
    </recommendedName>
</protein>